<evidence type="ECO:0000313" key="3">
    <source>
        <dbReference type="EMBL" id="RRJ83591.1"/>
    </source>
</evidence>
<dbReference type="Proteomes" id="UP000280792">
    <property type="component" value="Unassembled WGS sequence"/>
</dbReference>
<dbReference type="InterPro" id="IPR027021">
    <property type="entry name" value="C-di-GMP_BP_PA4608"/>
</dbReference>
<dbReference type="Pfam" id="PF07238">
    <property type="entry name" value="PilZ"/>
    <property type="match status" value="1"/>
</dbReference>
<evidence type="ECO:0000256" key="1">
    <source>
        <dbReference type="PIRNR" id="PIRNR028141"/>
    </source>
</evidence>
<sequence>MSSGDTPTDRRHFTRFAFDADSVISQEGKRWPVSLVDISLNGVLVRLGDDCDLSLDSPCKIDVNLDSEHQIEMLLEFAHERGGLTGFSCCQIDLDSITLLKRLAELNLGDHQLLERELSALSH</sequence>
<keyword evidence="4" id="KW-1185">Reference proteome</keyword>
<feature type="domain" description="PilZ" evidence="2">
    <location>
        <begin position="9"/>
        <end position="104"/>
    </location>
</feature>
<gene>
    <name evidence="3" type="ORF">D0544_00245</name>
</gene>
<comment type="subunit">
    <text evidence="1">Monomer in both c-di-GMP-bound and free forms.</text>
</comment>
<proteinExistence type="predicted"/>
<dbReference type="RefSeq" id="WP_125013702.1">
    <property type="nucleotide sequence ID" value="NZ_QWEZ01000001.1"/>
</dbReference>
<name>A0A3P3VLG7_9GAMM</name>
<reference evidence="3 4" key="1">
    <citation type="submission" date="2018-08" db="EMBL/GenBank/DDBJ databases">
        <authorList>
            <person name="Khan S.A."/>
        </authorList>
    </citation>
    <scope>NUCLEOTIDE SEQUENCE [LARGE SCALE GENOMIC DNA]</scope>
    <source>
        <strain evidence="3 4">GTF-13</strain>
    </source>
</reference>
<keyword evidence="1" id="KW-0547">Nucleotide-binding</keyword>
<protein>
    <recommendedName>
        <fullName evidence="1">Cyclic diguanosine monophosphate-binding protein</fullName>
        <shortName evidence="1">c-di-GMP-binding protein</shortName>
    </recommendedName>
    <alternativeName>
        <fullName evidence="1">Pilz domain-containing protein</fullName>
    </alternativeName>
</protein>
<dbReference type="PIRSF" id="PIRSF028141">
    <property type="entry name" value="C-di-GMP_BP_PA4608"/>
    <property type="match status" value="1"/>
</dbReference>
<evidence type="ECO:0000313" key="4">
    <source>
        <dbReference type="Proteomes" id="UP000280792"/>
    </source>
</evidence>
<dbReference type="InterPro" id="IPR009875">
    <property type="entry name" value="PilZ_domain"/>
</dbReference>
<dbReference type="AlphaFoldDB" id="A0A3P3VLG7"/>
<evidence type="ECO:0000259" key="2">
    <source>
        <dbReference type="Pfam" id="PF07238"/>
    </source>
</evidence>
<dbReference type="SUPFAM" id="SSF141371">
    <property type="entry name" value="PilZ domain-like"/>
    <property type="match status" value="1"/>
</dbReference>
<dbReference type="Gene3D" id="2.40.10.220">
    <property type="entry name" value="predicted glycosyltransferase like domains"/>
    <property type="match status" value="1"/>
</dbReference>
<organism evidence="3 4">
    <name type="scientific">Aestuariirhabdus litorea</name>
    <dbReference type="NCBI Taxonomy" id="2528527"/>
    <lineage>
        <taxon>Bacteria</taxon>
        <taxon>Pseudomonadati</taxon>
        <taxon>Pseudomonadota</taxon>
        <taxon>Gammaproteobacteria</taxon>
        <taxon>Oceanospirillales</taxon>
        <taxon>Aestuariirhabdaceae</taxon>
        <taxon>Aestuariirhabdus</taxon>
    </lineage>
</organism>
<dbReference type="EMBL" id="QWEZ01000001">
    <property type="protein sequence ID" value="RRJ83591.1"/>
    <property type="molecule type" value="Genomic_DNA"/>
</dbReference>
<comment type="caution">
    <text evidence="3">The sequence shown here is derived from an EMBL/GenBank/DDBJ whole genome shotgun (WGS) entry which is preliminary data.</text>
</comment>
<dbReference type="GO" id="GO:0035438">
    <property type="term" value="F:cyclic-di-GMP binding"/>
    <property type="evidence" value="ECO:0007669"/>
    <property type="project" value="InterPro"/>
</dbReference>
<comment type="function">
    <text evidence="1">Binds the second messenger bis-(3'-5') cyclic dimeric guanosine monophosphate (c-di-GMP). Can bind two c-di-GMP molecules per monomer. May play a role in bacterial second-messenger regulated processes. Binding to c-di-GMP induces a conformational change of the C- and N-termini resulting in the exposure of a highly negative surface on one side of the protein to a possible effector protein.</text>
</comment>
<keyword evidence="1" id="KW-0973">c-di-GMP</keyword>
<accession>A0A3P3VLG7</accession>
<reference evidence="3 4" key="2">
    <citation type="submission" date="2018-12" db="EMBL/GenBank/DDBJ databases">
        <title>Simiduia agarivorans gen. nov., sp. nov., a marine, agarolytic bacterium isolated from shallow coastal water from Keelung, Taiwan.</title>
        <authorList>
            <person name="Shieh W.Y."/>
        </authorList>
    </citation>
    <scope>NUCLEOTIDE SEQUENCE [LARGE SCALE GENOMIC DNA]</scope>
    <source>
        <strain evidence="3 4">GTF-13</strain>
    </source>
</reference>